<dbReference type="STRING" id="446860.AS188_06085"/>
<dbReference type="Proteomes" id="UP000057181">
    <property type="component" value="Chromosome"/>
</dbReference>
<evidence type="ECO:0000313" key="5">
    <source>
        <dbReference type="Proteomes" id="UP000321155"/>
    </source>
</evidence>
<dbReference type="EMBL" id="BJZR01000051">
    <property type="protein sequence ID" value="GEO92601.1"/>
    <property type="molecule type" value="Genomic_DNA"/>
</dbReference>
<dbReference type="EMBL" id="CP013254">
    <property type="protein sequence ID" value="ALU39391.1"/>
    <property type="molecule type" value="Genomic_DNA"/>
</dbReference>
<name>A0A0U3HVJ1_9MICC</name>
<evidence type="ECO:0000313" key="2">
    <source>
        <dbReference type="EMBL" id="ALU39391.1"/>
    </source>
</evidence>
<evidence type="ECO:0008006" key="6">
    <source>
        <dbReference type="Google" id="ProtNLM"/>
    </source>
</evidence>
<reference evidence="2 4" key="1">
    <citation type="submission" date="2015-11" db="EMBL/GenBank/DDBJ databases">
        <title>Complete Genome Sequence of Kocuria flava strain HO-9041.</title>
        <authorList>
            <person name="Zhou M."/>
            <person name="Dai J."/>
        </authorList>
    </citation>
    <scope>NUCLEOTIDE SEQUENCE [LARGE SCALE GENOMIC DNA]</scope>
    <source>
        <strain evidence="2 4">HO-9041</strain>
    </source>
</reference>
<reference evidence="3 5" key="2">
    <citation type="submission" date="2019-07" db="EMBL/GenBank/DDBJ databases">
        <title>Whole genome shotgun sequence of Kocuria flava NBRC 107626.</title>
        <authorList>
            <person name="Hosoyama A."/>
            <person name="Uohara A."/>
            <person name="Ohji S."/>
            <person name="Ichikawa N."/>
        </authorList>
    </citation>
    <scope>NUCLEOTIDE SEQUENCE [LARGE SCALE GENOMIC DNA]</scope>
    <source>
        <strain evidence="3 5">NBRC 107626</strain>
    </source>
</reference>
<keyword evidence="5" id="KW-1185">Reference proteome</keyword>
<evidence type="ECO:0000313" key="4">
    <source>
        <dbReference type="Proteomes" id="UP000057181"/>
    </source>
</evidence>
<evidence type="ECO:0000256" key="1">
    <source>
        <dbReference type="SAM" id="Phobius"/>
    </source>
</evidence>
<dbReference type="RefSeq" id="WP_058858101.1">
    <property type="nucleotide sequence ID" value="NZ_BJZR01000051.1"/>
</dbReference>
<sequence length="71" mass="8427">MEYVAVLLPSICLGIIFWLILRWIMRGDRTERAVQARSQEDAAQWYEQLKARDGEDLPFGRPDRPRRRPRG</sequence>
<feature type="transmembrane region" description="Helical" evidence="1">
    <location>
        <begin position="6"/>
        <end position="25"/>
    </location>
</feature>
<gene>
    <name evidence="2" type="ORF">AS188_06085</name>
    <name evidence="3" type="ORF">KFL01_19070</name>
</gene>
<accession>A0A0U3HVJ1</accession>
<keyword evidence="1" id="KW-1133">Transmembrane helix</keyword>
<proteinExistence type="predicted"/>
<keyword evidence="1" id="KW-0472">Membrane</keyword>
<dbReference type="AlphaFoldDB" id="A0A0U3HVJ1"/>
<protein>
    <recommendedName>
        <fullName evidence="6">Lysyl-tRNA synthetase</fullName>
    </recommendedName>
</protein>
<organism evidence="2 4">
    <name type="scientific">Kocuria flava</name>
    <dbReference type="NCBI Taxonomy" id="446860"/>
    <lineage>
        <taxon>Bacteria</taxon>
        <taxon>Bacillati</taxon>
        <taxon>Actinomycetota</taxon>
        <taxon>Actinomycetes</taxon>
        <taxon>Micrococcales</taxon>
        <taxon>Micrococcaceae</taxon>
        <taxon>Kocuria</taxon>
    </lineage>
</organism>
<evidence type="ECO:0000313" key="3">
    <source>
        <dbReference type="EMBL" id="GEO92601.1"/>
    </source>
</evidence>
<dbReference type="KEGG" id="kfv:AS188_06085"/>
<dbReference type="Proteomes" id="UP000321155">
    <property type="component" value="Unassembled WGS sequence"/>
</dbReference>
<keyword evidence="1" id="KW-0812">Transmembrane</keyword>
<dbReference type="OrthoDB" id="4807612at2"/>